<dbReference type="InterPro" id="IPR011644">
    <property type="entry name" value="Heme_NO-bd"/>
</dbReference>
<evidence type="ECO:0000256" key="12">
    <source>
        <dbReference type="ARBA" id="ARBA00023239"/>
    </source>
</evidence>
<dbReference type="Pfam" id="PF07700">
    <property type="entry name" value="HNOB"/>
    <property type="match status" value="1"/>
</dbReference>
<dbReference type="InterPro" id="IPR038158">
    <property type="entry name" value="H-NOX_domain_sf"/>
</dbReference>
<evidence type="ECO:0000256" key="5">
    <source>
        <dbReference type="ARBA" id="ARBA00022490"/>
    </source>
</evidence>
<dbReference type="InterPro" id="IPR042463">
    <property type="entry name" value="HNOB_dom_associated_sf"/>
</dbReference>
<sequence>MVHSYSGFRYKLNEQEICLLNGSSCPFSHLISSHIFVSPTDMYGLIIDHIATYIKEKYGESTWSEVKFVSGVTEDTFQMDKKFSEGLPHKLIWACHDVTGDPVDELMANIGTSFYKFLGKYEFNKVLRILGRTFPQFLNGLDNLHEYLRFTFPKLKPPSFYCEHESRTGLTLHYRSKRRGFLHYVQGQIRNIAKELFQTEVVIELLDVEHDMNLEHVIMRLHFNNLDFNRQGTAYRNMNDSILEKVKITSDIFFDIFPFIIVFNRGMRIRNIGIGLLRVMAGVVGKKINQTFLLMRPFIRFRWEEIMLHSNNIFELISCEPIQEDEDGLLVYKHTDIDQMTEERHRMGDVEREKFLSLKGQMFYMEEWESICYVGIPVMSHLPQMYKSGLFINDFALHDSSRDLVLASTQQAAELKLLLHQEAQKSRNMRENMNRLKKERRRTDKLLYQMLPKSVANQLRNGESAVACCERFDSVTILFTDIVEFTKMCSSLNPLEVIEFLKVIYTNFDKVIDVHGVYKVVETIGDAYMVVSGAPTKTEHDAEFILDCASQFLIEAGKMVNMNEKIPRIDIRAGVHSGAVVAGVVGLSMPRYCLFGETVLVANKMEQNSSPMKILVSETTHNKIEESDPGLYQFEMREEIEIKDDQTIQTFFVVSRHGPPRVPSPRNCESRQDDSVNEEDDDDDLIFTGKPGRKSPTSEAEDELKKKGQLSFTPVSDAGIEIHSRNSNRTPRHSQDMTPRKSIT</sequence>
<keyword evidence="10 14" id="KW-0175">Coiled coil</keyword>
<dbReference type="HOGENOM" id="CLU_011614_4_1_1"/>
<dbReference type="CDD" id="cd07302">
    <property type="entry name" value="CHD"/>
    <property type="match status" value="1"/>
</dbReference>
<dbReference type="OMA" id="ACCERFD"/>
<dbReference type="InParanoid" id="E3M2L1"/>
<dbReference type="PANTHER" id="PTHR45655:SF10">
    <property type="entry name" value="SOLUBLE GUANYLATE CYCLASE 88E"/>
    <property type="match status" value="1"/>
</dbReference>
<dbReference type="PROSITE" id="PS50125">
    <property type="entry name" value="GUANYLATE_CYCLASE_2"/>
    <property type="match status" value="1"/>
</dbReference>
<dbReference type="eggNOG" id="KOG4171">
    <property type="taxonomic scope" value="Eukaryota"/>
</dbReference>
<dbReference type="Gene3D" id="3.30.70.1230">
    <property type="entry name" value="Nucleotide cyclase"/>
    <property type="match status" value="1"/>
</dbReference>
<feature type="domain" description="Guanylate cyclase" evidence="16">
    <location>
        <begin position="476"/>
        <end position="606"/>
    </location>
</feature>
<keyword evidence="7" id="KW-0479">Metal-binding</keyword>
<dbReference type="InterPro" id="IPR011645">
    <property type="entry name" value="HNOB_dom_associated"/>
</dbReference>
<evidence type="ECO:0000256" key="8">
    <source>
        <dbReference type="ARBA" id="ARBA00022741"/>
    </source>
</evidence>
<feature type="region of interest" description="Disordered" evidence="15">
    <location>
        <begin position="655"/>
        <end position="744"/>
    </location>
</feature>
<gene>
    <name evidence="17" type="primary">Cre-gcy-31</name>
    <name evidence="17" type="ORF">CRE_07380</name>
</gene>
<dbReference type="GO" id="GO:0070026">
    <property type="term" value="F:nitric oxide binding"/>
    <property type="evidence" value="ECO:0007669"/>
    <property type="project" value="TreeGrafter"/>
</dbReference>
<feature type="compositionally biased region" description="Basic and acidic residues" evidence="15">
    <location>
        <begin position="733"/>
        <end position="744"/>
    </location>
</feature>
<keyword evidence="13" id="KW-0141">cGMP biosynthesis</keyword>
<dbReference type="GO" id="GO:0019826">
    <property type="term" value="F:oxygen sensor activity"/>
    <property type="evidence" value="ECO:0007669"/>
    <property type="project" value="EnsemblMetazoa"/>
</dbReference>
<dbReference type="Gene3D" id="3.30.450.260">
    <property type="entry name" value="Haem NO binding associated domain"/>
    <property type="match status" value="1"/>
</dbReference>
<dbReference type="InterPro" id="IPR029787">
    <property type="entry name" value="Nucleotide_cyclase"/>
</dbReference>
<evidence type="ECO:0000256" key="10">
    <source>
        <dbReference type="ARBA" id="ARBA00023054"/>
    </source>
</evidence>
<dbReference type="AlphaFoldDB" id="E3M2L1"/>
<dbReference type="PANTHER" id="PTHR45655">
    <property type="entry name" value="GUANYLATE CYCLASE SOLUBLE SUBUNIT BETA-2"/>
    <property type="match status" value="1"/>
</dbReference>
<dbReference type="GO" id="GO:0005525">
    <property type="term" value="F:GTP binding"/>
    <property type="evidence" value="ECO:0007669"/>
    <property type="project" value="UniProtKB-KW"/>
</dbReference>
<evidence type="ECO:0000313" key="17">
    <source>
        <dbReference type="EMBL" id="EFO89834.1"/>
    </source>
</evidence>
<dbReference type="Pfam" id="PF00211">
    <property type="entry name" value="Guanylate_cyc"/>
    <property type="match status" value="1"/>
</dbReference>
<keyword evidence="11" id="KW-0342">GTP-binding</keyword>
<keyword evidence="9" id="KW-0408">Iron</keyword>
<comment type="cofactor">
    <cofactor evidence="2">
        <name>heme</name>
        <dbReference type="ChEBI" id="CHEBI:30413"/>
    </cofactor>
</comment>
<dbReference type="InterPro" id="IPR024096">
    <property type="entry name" value="NO_sig/Golgi_transp_ligand-bd"/>
</dbReference>
<evidence type="ECO:0000256" key="2">
    <source>
        <dbReference type="ARBA" id="ARBA00001971"/>
    </source>
</evidence>
<evidence type="ECO:0000259" key="16">
    <source>
        <dbReference type="PROSITE" id="PS50125"/>
    </source>
</evidence>
<comment type="subcellular location">
    <subcellularLocation>
        <location evidence="3">Cytoplasm</location>
    </subcellularLocation>
</comment>
<evidence type="ECO:0000256" key="7">
    <source>
        <dbReference type="ARBA" id="ARBA00022723"/>
    </source>
</evidence>
<dbReference type="Proteomes" id="UP000008281">
    <property type="component" value="Unassembled WGS sequence"/>
</dbReference>
<dbReference type="FunCoup" id="E3M2L1">
    <property type="interactions" value="102"/>
</dbReference>
<keyword evidence="8" id="KW-0547">Nucleotide-binding</keyword>
<accession>E3M2L1</accession>
<dbReference type="GO" id="GO:0046872">
    <property type="term" value="F:metal ion binding"/>
    <property type="evidence" value="ECO:0007669"/>
    <property type="project" value="UniProtKB-KW"/>
</dbReference>
<evidence type="ECO:0000256" key="9">
    <source>
        <dbReference type="ARBA" id="ARBA00023004"/>
    </source>
</evidence>
<feature type="compositionally biased region" description="Acidic residues" evidence="15">
    <location>
        <begin position="675"/>
        <end position="685"/>
    </location>
</feature>
<evidence type="ECO:0000256" key="4">
    <source>
        <dbReference type="ARBA" id="ARBA00012202"/>
    </source>
</evidence>
<feature type="coiled-coil region" evidence="14">
    <location>
        <begin position="419"/>
        <end position="446"/>
    </location>
</feature>
<dbReference type="GO" id="GO:0070482">
    <property type="term" value="P:response to oxygen levels"/>
    <property type="evidence" value="ECO:0007669"/>
    <property type="project" value="EnsemblMetazoa"/>
</dbReference>
<keyword evidence="5" id="KW-0963">Cytoplasm</keyword>
<evidence type="ECO:0000256" key="11">
    <source>
        <dbReference type="ARBA" id="ARBA00023134"/>
    </source>
</evidence>
<name>E3M2L1_CAERE</name>
<organism evidence="18">
    <name type="scientific">Caenorhabditis remanei</name>
    <name type="common">Caenorhabditis vulgaris</name>
    <dbReference type="NCBI Taxonomy" id="31234"/>
    <lineage>
        <taxon>Eukaryota</taxon>
        <taxon>Metazoa</taxon>
        <taxon>Ecdysozoa</taxon>
        <taxon>Nematoda</taxon>
        <taxon>Chromadorea</taxon>
        <taxon>Rhabditida</taxon>
        <taxon>Rhabditina</taxon>
        <taxon>Rhabditomorpha</taxon>
        <taxon>Rhabditoidea</taxon>
        <taxon>Rhabditidae</taxon>
        <taxon>Peloderinae</taxon>
        <taxon>Caenorhabditis</taxon>
    </lineage>
</organism>
<dbReference type="FunFam" id="3.30.70.1230:FF:000030">
    <property type="entry name" value="Si:ch211-215j19.12"/>
    <property type="match status" value="1"/>
</dbReference>
<dbReference type="OrthoDB" id="6127067at2759"/>
<evidence type="ECO:0000256" key="3">
    <source>
        <dbReference type="ARBA" id="ARBA00004496"/>
    </source>
</evidence>
<dbReference type="SUPFAM" id="SSF111126">
    <property type="entry name" value="Ligand-binding domain in the NO signalling and Golgi transport"/>
    <property type="match status" value="1"/>
</dbReference>
<dbReference type="GO" id="GO:0004383">
    <property type="term" value="F:guanylate cyclase activity"/>
    <property type="evidence" value="ECO:0007669"/>
    <property type="project" value="UniProtKB-EC"/>
</dbReference>
<dbReference type="EMBL" id="DS268422">
    <property type="protein sequence ID" value="EFO89834.1"/>
    <property type="molecule type" value="Genomic_DNA"/>
</dbReference>
<dbReference type="Gene3D" id="3.90.1520.10">
    <property type="entry name" value="H-NOX domain"/>
    <property type="match status" value="1"/>
</dbReference>
<evidence type="ECO:0000256" key="1">
    <source>
        <dbReference type="ARBA" id="ARBA00001436"/>
    </source>
</evidence>
<protein>
    <recommendedName>
        <fullName evidence="4">guanylate cyclase</fullName>
        <ecNumber evidence="4">4.6.1.2</ecNumber>
    </recommendedName>
</protein>
<dbReference type="GO" id="GO:0008074">
    <property type="term" value="C:guanylate cyclase complex, soluble"/>
    <property type="evidence" value="ECO:0007669"/>
    <property type="project" value="TreeGrafter"/>
</dbReference>
<reference evidence="17" key="1">
    <citation type="submission" date="2007-07" db="EMBL/GenBank/DDBJ databases">
        <title>PCAP assembly of the Caenorhabditis remanei genome.</title>
        <authorList>
            <consortium name="The Caenorhabditis remanei Sequencing Consortium"/>
            <person name="Wilson R.K."/>
        </authorList>
    </citation>
    <scope>NUCLEOTIDE SEQUENCE [LARGE SCALE GENOMIC DNA]</scope>
    <source>
        <strain evidence="17">PB4641</strain>
    </source>
</reference>
<proteinExistence type="predicted"/>
<keyword evidence="18" id="KW-1185">Reference proteome</keyword>
<evidence type="ECO:0000256" key="13">
    <source>
        <dbReference type="ARBA" id="ARBA00023293"/>
    </source>
</evidence>
<keyword evidence="12" id="KW-0456">Lyase</keyword>
<dbReference type="Gene3D" id="6.10.250.780">
    <property type="match status" value="1"/>
</dbReference>
<keyword evidence="6" id="KW-0349">Heme</keyword>
<dbReference type="Pfam" id="PF07701">
    <property type="entry name" value="HNOBA"/>
    <property type="match status" value="1"/>
</dbReference>
<dbReference type="STRING" id="31234.E3M2L1"/>
<comment type="catalytic activity">
    <reaction evidence="1">
        <text>GTP = 3',5'-cyclic GMP + diphosphate</text>
        <dbReference type="Rhea" id="RHEA:13665"/>
        <dbReference type="ChEBI" id="CHEBI:33019"/>
        <dbReference type="ChEBI" id="CHEBI:37565"/>
        <dbReference type="ChEBI" id="CHEBI:57746"/>
        <dbReference type="EC" id="4.6.1.2"/>
    </reaction>
</comment>
<dbReference type="EC" id="4.6.1.2" evidence="4"/>
<dbReference type="GO" id="GO:0020037">
    <property type="term" value="F:heme binding"/>
    <property type="evidence" value="ECO:0007669"/>
    <property type="project" value="InterPro"/>
</dbReference>
<evidence type="ECO:0000256" key="15">
    <source>
        <dbReference type="SAM" id="MobiDB-lite"/>
    </source>
</evidence>
<dbReference type="SMART" id="SM00044">
    <property type="entry name" value="CYCc"/>
    <property type="match status" value="1"/>
</dbReference>
<dbReference type="SUPFAM" id="SSF55073">
    <property type="entry name" value="Nucleotide cyclase"/>
    <property type="match status" value="1"/>
</dbReference>
<evidence type="ECO:0000256" key="6">
    <source>
        <dbReference type="ARBA" id="ARBA00022617"/>
    </source>
</evidence>
<dbReference type="GO" id="GO:0038060">
    <property type="term" value="P:nitric oxide-cGMP-mediated signaling"/>
    <property type="evidence" value="ECO:0007669"/>
    <property type="project" value="TreeGrafter"/>
</dbReference>
<dbReference type="InterPro" id="IPR001054">
    <property type="entry name" value="A/G_cyclase"/>
</dbReference>
<evidence type="ECO:0000313" key="18">
    <source>
        <dbReference type="Proteomes" id="UP000008281"/>
    </source>
</evidence>
<evidence type="ECO:0000256" key="14">
    <source>
        <dbReference type="SAM" id="Coils"/>
    </source>
</evidence>